<evidence type="ECO:0000256" key="1">
    <source>
        <dbReference type="ARBA" id="ARBA00008348"/>
    </source>
</evidence>
<dbReference type="PROSITE" id="PS01149">
    <property type="entry name" value="PSI_RSU"/>
    <property type="match status" value="1"/>
</dbReference>
<dbReference type="GO" id="GO:0006364">
    <property type="term" value="P:rRNA processing"/>
    <property type="evidence" value="ECO:0007669"/>
    <property type="project" value="UniProtKB-ARBA"/>
</dbReference>
<comment type="similarity">
    <text evidence="1">Belongs to the pseudouridine synthase RsuA family.</text>
</comment>
<dbReference type="EMBL" id="JZXN01000011">
    <property type="protein sequence ID" value="KKB27034.1"/>
    <property type="molecule type" value="Genomic_DNA"/>
</dbReference>
<dbReference type="Gene3D" id="3.10.290.10">
    <property type="entry name" value="RNA-binding S4 domain"/>
    <property type="match status" value="1"/>
</dbReference>
<dbReference type="PATRIC" id="fig|1264554.4.peg.306"/>
<organism evidence="6 7">
    <name type="scientific">Mycoplasmopsis meleagridis ATCC 25294</name>
    <dbReference type="NCBI Taxonomy" id="1264554"/>
    <lineage>
        <taxon>Bacteria</taxon>
        <taxon>Bacillati</taxon>
        <taxon>Mycoplasmatota</taxon>
        <taxon>Mycoplasmoidales</taxon>
        <taxon>Metamycoplasmataceae</taxon>
        <taxon>Mycoplasmopsis</taxon>
    </lineage>
</organism>
<evidence type="ECO:0000313" key="7">
    <source>
        <dbReference type="Proteomes" id="UP000033750"/>
    </source>
</evidence>
<evidence type="ECO:0000313" key="6">
    <source>
        <dbReference type="EMBL" id="KKB27034.1"/>
    </source>
</evidence>
<dbReference type="OrthoDB" id="9807213at2"/>
<dbReference type="AlphaFoldDB" id="A0A0F5H177"/>
<dbReference type="Proteomes" id="UP000033750">
    <property type="component" value="Unassembled WGS sequence"/>
</dbReference>
<keyword evidence="3" id="KW-0413">Isomerase</keyword>
<evidence type="ECO:0000256" key="2">
    <source>
        <dbReference type="ARBA" id="ARBA00022884"/>
    </source>
</evidence>
<dbReference type="PROSITE" id="PS50889">
    <property type="entry name" value="S4"/>
    <property type="match status" value="1"/>
</dbReference>
<accession>A0A0F5H177</accession>
<name>A0A0F5H177_9BACT</name>
<feature type="domain" description="Pseudouridine synthase RsuA/RluA-like" evidence="5">
    <location>
        <begin position="62"/>
        <end position="135"/>
    </location>
</feature>
<dbReference type="InterPro" id="IPR020094">
    <property type="entry name" value="TruA/RsuA/RluB/E/F_N"/>
</dbReference>
<dbReference type="SUPFAM" id="SSF55174">
    <property type="entry name" value="Alpha-L RNA-binding motif"/>
    <property type="match status" value="1"/>
</dbReference>
<dbReference type="GO" id="GO:0009982">
    <property type="term" value="F:pseudouridine synthase activity"/>
    <property type="evidence" value="ECO:0007669"/>
    <property type="project" value="InterPro"/>
</dbReference>
<reference evidence="6 7" key="1">
    <citation type="submission" date="2015-03" db="EMBL/GenBank/DDBJ databases">
        <title>Genome sequence of Mycoplasma meleagridis strain ATCC 25294.</title>
        <authorList>
            <person name="Yacoub E."/>
            <person name="Blanchard A."/>
            <person name="Sirand-Pugnet P."/>
            <person name="Mardassi B.B.A."/>
        </authorList>
    </citation>
    <scope>NUCLEOTIDE SEQUENCE [LARGE SCALE GENOMIC DNA]</scope>
    <source>
        <strain evidence="6 7">ATCC 25294</strain>
    </source>
</reference>
<dbReference type="PANTHER" id="PTHR47683:SF4">
    <property type="entry name" value="PSEUDOURIDINE SYNTHASE"/>
    <property type="match status" value="1"/>
</dbReference>
<dbReference type="GO" id="GO:0140098">
    <property type="term" value="F:catalytic activity, acting on RNA"/>
    <property type="evidence" value="ECO:0007669"/>
    <property type="project" value="UniProtKB-ARBA"/>
</dbReference>
<keyword evidence="7" id="KW-1185">Reference proteome</keyword>
<dbReference type="GO" id="GO:0003723">
    <property type="term" value="F:RNA binding"/>
    <property type="evidence" value="ECO:0007669"/>
    <property type="project" value="UniProtKB-KW"/>
</dbReference>
<dbReference type="InterPro" id="IPR050343">
    <property type="entry name" value="RsuA_PseudoU_synthase"/>
</dbReference>
<dbReference type="InterPro" id="IPR020103">
    <property type="entry name" value="PsdUridine_synth_cat_dom_sf"/>
</dbReference>
<sequence>MNILKVISNYSSYSRKEAKKLIKTKQIKINEKIIDSATYNFDLEKDKLKINEISYMTDKYFYIALNKPKDYVCSHQDNHNKLVYDLLDKEIRNIKNLNTFGRLDKDTTGLIILSNDGSLNHFLTSAKRHILKKYI</sequence>
<evidence type="ECO:0000256" key="4">
    <source>
        <dbReference type="PROSITE-ProRule" id="PRU00182"/>
    </source>
</evidence>
<comment type="caution">
    <text evidence="6">The sequence shown here is derived from an EMBL/GenBank/DDBJ whole genome shotgun (WGS) entry which is preliminary data.</text>
</comment>
<dbReference type="RefSeq" id="WP_046096785.1">
    <property type="nucleotide sequence ID" value="NZ_JZXN01000011.1"/>
</dbReference>
<dbReference type="SUPFAM" id="SSF55120">
    <property type="entry name" value="Pseudouridine synthase"/>
    <property type="match status" value="1"/>
</dbReference>
<proteinExistence type="inferred from homology"/>
<evidence type="ECO:0000259" key="5">
    <source>
        <dbReference type="Pfam" id="PF00849"/>
    </source>
</evidence>
<gene>
    <name evidence="6" type="ORF">MMELEA_03510</name>
</gene>
<dbReference type="Gene3D" id="3.30.70.580">
    <property type="entry name" value="Pseudouridine synthase I, catalytic domain, N-terminal subdomain"/>
    <property type="match status" value="1"/>
</dbReference>
<dbReference type="STRING" id="29561.MM26B8_03110"/>
<dbReference type="CDD" id="cd00165">
    <property type="entry name" value="S4"/>
    <property type="match status" value="1"/>
</dbReference>
<dbReference type="InterPro" id="IPR036986">
    <property type="entry name" value="S4_RNA-bd_sf"/>
</dbReference>
<keyword evidence="2 4" id="KW-0694">RNA-binding</keyword>
<dbReference type="GO" id="GO:0001522">
    <property type="term" value="P:pseudouridine synthesis"/>
    <property type="evidence" value="ECO:0007669"/>
    <property type="project" value="InterPro"/>
</dbReference>
<dbReference type="InterPro" id="IPR018496">
    <property type="entry name" value="PsdUridine_synth_RsuA/RluB_CS"/>
</dbReference>
<dbReference type="PANTHER" id="PTHR47683">
    <property type="entry name" value="PSEUDOURIDINE SYNTHASE FAMILY PROTEIN-RELATED"/>
    <property type="match status" value="1"/>
</dbReference>
<protein>
    <submittedName>
        <fullName evidence="6">Ribosomal small subunit pseudouridine synthase A</fullName>
    </submittedName>
</protein>
<dbReference type="InterPro" id="IPR006145">
    <property type="entry name" value="PsdUridine_synth_RsuA/RluA"/>
</dbReference>
<evidence type="ECO:0000256" key="3">
    <source>
        <dbReference type="ARBA" id="ARBA00023235"/>
    </source>
</evidence>
<dbReference type="Pfam" id="PF00849">
    <property type="entry name" value="PseudoU_synth_2"/>
    <property type="match status" value="1"/>
</dbReference>